<dbReference type="EC" id="3.2.1.-" evidence="11"/>
<keyword evidence="7 11" id="KW-0624">Polysaccharide degradation</keyword>
<reference evidence="12" key="1">
    <citation type="submission" date="2020-11" db="EMBL/GenBank/DDBJ databases">
        <title>Nocardioides sp. CBS4Y-1, whole genome shotgun sequence.</title>
        <authorList>
            <person name="Tuo L."/>
        </authorList>
    </citation>
    <scope>NUCLEOTIDE SEQUENCE</scope>
    <source>
        <strain evidence="12">CBS4Y-1</strain>
    </source>
</reference>
<dbReference type="AlphaFoldDB" id="A0A930V411"/>
<organism evidence="12 13">
    <name type="scientific">Nocardioides acrostichi</name>
    <dbReference type="NCBI Taxonomy" id="2784339"/>
    <lineage>
        <taxon>Bacteria</taxon>
        <taxon>Bacillati</taxon>
        <taxon>Actinomycetota</taxon>
        <taxon>Actinomycetes</taxon>
        <taxon>Propionibacteriales</taxon>
        <taxon>Nocardioidaceae</taxon>
        <taxon>Nocardioides</taxon>
    </lineage>
</organism>
<feature type="binding site" evidence="9">
    <location>
        <position position="201"/>
    </location>
    <ligand>
        <name>substrate</name>
    </ligand>
</feature>
<keyword evidence="6 11" id="KW-0326">Glycosidase</keyword>
<dbReference type="GO" id="GO:0030245">
    <property type="term" value="P:cellulose catabolic process"/>
    <property type="evidence" value="ECO:0007669"/>
    <property type="project" value="UniProtKB-KW"/>
</dbReference>
<keyword evidence="2 11" id="KW-0378">Hydrolase</keyword>
<keyword evidence="13" id="KW-1185">Reference proteome</keyword>
<keyword evidence="1" id="KW-0732">Signal</keyword>
<keyword evidence="3 11" id="KW-0136">Cellulose degradation</keyword>
<gene>
    <name evidence="12" type="ORF">ISG29_17345</name>
</gene>
<dbReference type="RefSeq" id="WP_194504722.1">
    <property type="nucleotide sequence ID" value="NZ_JADIVZ010000012.1"/>
</dbReference>
<feature type="binding site" evidence="9">
    <location>
        <position position="82"/>
    </location>
    <ligand>
        <name>substrate</name>
    </ligand>
</feature>
<protein>
    <recommendedName>
        <fullName evidence="11">Glucanase</fullName>
        <ecNumber evidence="11">3.2.1.-</ecNumber>
    </recommendedName>
</protein>
<keyword evidence="5 11" id="KW-0119">Carbohydrate metabolism</keyword>
<dbReference type="PROSITE" id="PS00656">
    <property type="entry name" value="GLYCOSYL_HYDROL_F6_2"/>
    <property type="match status" value="1"/>
</dbReference>
<dbReference type="InterPro" id="IPR001524">
    <property type="entry name" value="Glyco_hydro_6_CS"/>
</dbReference>
<evidence type="ECO:0000256" key="6">
    <source>
        <dbReference type="ARBA" id="ARBA00023295"/>
    </source>
</evidence>
<evidence type="ECO:0000256" key="7">
    <source>
        <dbReference type="ARBA" id="ARBA00023326"/>
    </source>
</evidence>
<name>A0A930V411_9ACTN</name>
<accession>A0A930V411</accession>
<feature type="binding site" evidence="9">
    <location>
        <position position="198"/>
    </location>
    <ligand>
        <name>substrate</name>
    </ligand>
</feature>
<evidence type="ECO:0000256" key="2">
    <source>
        <dbReference type="ARBA" id="ARBA00022801"/>
    </source>
</evidence>
<dbReference type="InterPro" id="IPR036434">
    <property type="entry name" value="Beta_cellobiohydrolase_sf"/>
</dbReference>
<feature type="active site" description="Proton donor" evidence="8 10">
    <location>
        <position position="159"/>
    </location>
</feature>
<sequence>MRISGRRYRPTLPTAPVVVAGLMLTTVLSALTAVVAPGQATASGTDPRLRLPFKVNTDSQAYSISRDKPVFRPIGDQPTAYWLSPEYFPLGTVRRQVSRYADRAAAHDRIPLVSLYGIPHRDCGGYSAGGWSPRQYRTWTTRIARGLAGTHAVAVVEPDALGLMDNCPGQTHGRLRLVRHAVRALASHGVWAYVDAGHVGWVPPWRMARRLKAAGVGMARGYSVNVMSYASTRDSRHYATAVGRRLESRGVDGTHYLVGTAVNGNPQKIPTDWCNPDHMRLGAPPRIVAGPRLDRTAWISEPGGSAGPCNGGPPAGVFWKKYALMLLGKRDSIFD</sequence>
<dbReference type="PRINTS" id="PR00733">
    <property type="entry name" value="GLHYDRLASE6"/>
</dbReference>
<dbReference type="Gene3D" id="3.20.20.40">
    <property type="entry name" value="1, 4-beta cellobiohydrolase"/>
    <property type="match status" value="1"/>
</dbReference>
<dbReference type="Pfam" id="PF01341">
    <property type="entry name" value="Glyco_hydro_6"/>
    <property type="match status" value="1"/>
</dbReference>
<dbReference type="SUPFAM" id="SSF51989">
    <property type="entry name" value="Glycosyl hydrolases family 6, cellulases"/>
    <property type="match status" value="1"/>
</dbReference>
<evidence type="ECO:0000313" key="12">
    <source>
        <dbReference type="EMBL" id="MBF4163456.1"/>
    </source>
</evidence>
<evidence type="ECO:0000256" key="11">
    <source>
        <dbReference type="RuleBase" id="RU361186"/>
    </source>
</evidence>
<dbReference type="Proteomes" id="UP000656804">
    <property type="component" value="Unassembled WGS sequence"/>
</dbReference>
<dbReference type="PANTHER" id="PTHR34876">
    <property type="match status" value="1"/>
</dbReference>
<dbReference type="PANTHER" id="PTHR34876:SF4">
    <property type="entry name" value="1,4-BETA-D-GLUCAN CELLOBIOHYDROLASE C-RELATED"/>
    <property type="match status" value="1"/>
</dbReference>
<dbReference type="EMBL" id="JADIVZ010000012">
    <property type="protein sequence ID" value="MBF4163456.1"/>
    <property type="molecule type" value="Genomic_DNA"/>
</dbReference>
<evidence type="ECO:0000256" key="4">
    <source>
        <dbReference type="ARBA" id="ARBA00023157"/>
    </source>
</evidence>
<feature type="binding site" evidence="9">
    <location>
        <position position="273"/>
    </location>
    <ligand>
        <name>substrate</name>
    </ligand>
</feature>
<comment type="similarity">
    <text evidence="11">Belongs to the glycosyl hydrolase family 6.</text>
</comment>
<dbReference type="InterPro" id="IPR016288">
    <property type="entry name" value="Beta_cellobiohydrolase"/>
</dbReference>
<evidence type="ECO:0000256" key="9">
    <source>
        <dbReference type="PIRSR" id="PIRSR001100-2"/>
    </source>
</evidence>
<dbReference type="PIRSF" id="PIRSF001100">
    <property type="entry name" value="Beta_cellobiohydrolase"/>
    <property type="match status" value="1"/>
</dbReference>
<keyword evidence="4" id="KW-1015">Disulfide bond</keyword>
<dbReference type="GO" id="GO:0004553">
    <property type="term" value="F:hydrolase activity, hydrolyzing O-glycosyl compounds"/>
    <property type="evidence" value="ECO:0007669"/>
    <property type="project" value="InterPro"/>
</dbReference>
<evidence type="ECO:0000256" key="5">
    <source>
        <dbReference type="ARBA" id="ARBA00023277"/>
    </source>
</evidence>
<evidence type="ECO:0000256" key="10">
    <source>
        <dbReference type="PROSITE-ProRule" id="PRU10057"/>
    </source>
</evidence>
<proteinExistence type="inferred from homology"/>
<comment type="caution">
    <text evidence="12">The sequence shown here is derived from an EMBL/GenBank/DDBJ whole genome shotgun (WGS) entry which is preliminary data.</text>
</comment>
<evidence type="ECO:0000256" key="8">
    <source>
        <dbReference type="PIRSR" id="PIRSR001100-1"/>
    </source>
</evidence>
<evidence type="ECO:0000256" key="3">
    <source>
        <dbReference type="ARBA" id="ARBA00023001"/>
    </source>
</evidence>
<evidence type="ECO:0000256" key="1">
    <source>
        <dbReference type="ARBA" id="ARBA00022729"/>
    </source>
</evidence>
<evidence type="ECO:0000313" key="13">
    <source>
        <dbReference type="Proteomes" id="UP000656804"/>
    </source>
</evidence>